<protein>
    <submittedName>
        <fullName evidence="1 3">Uncharacterized protein</fullName>
    </submittedName>
</protein>
<sequence>MKYSSKEWLSILNFHKVISLAVRKFEESKNKIMHNTALEPIRSLLDFALDLCTCVKDCFVEGNPSSNVCFQEFKSII</sequence>
<dbReference type="Proteomes" id="UP000276776">
    <property type="component" value="Unassembled WGS sequence"/>
</dbReference>
<gene>
    <name evidence="1" type="ORF">TCLT_LOCUS4280</name>
</gene>
<proteinExistence type="predicted"/>
<accession>A0A0N5CVG0</accession>
<keyword evidence="2" id="KW-1185">Reference proteome</keyword>
<organism evidence="3">
    <name type="scientific">Thelazia callipaeda</name>
    <name type="common">Oriental eyeworm</name>
    <name type="synonym">Parasitic nematode</name>
    <dbReference type="NCBI Taxonomy" id="103827"/>
    <lineage>
        <taxon>Eukaryota</taxon>
        <taxon>Metazoa</taxon>
        <taxon>Ecdysozoa</taxon>
        <taxon>Nematoda</taxon>
        <taxon>Chromadorea</taxon>
        <taxon>Rhabditida</taxon>
        <taxon>Spirurina</taxon>
        <taxon>Spiruromorpha</taxon>
        <taxon>Thelazioidea</taxon>
        <taxon>Thelaziidae</taxon>
        <taxon>Thelazia</taxon>
    </lineage>
</organism>
<dbReference type="AlphaFoldDB" id="A0A0N5CVG0"/>
<name>A0A0N5CVG0_THECL</name>
<dbReference type="WBParaSite" id="TCLT_0000429101-mRNA-1">
    <property type="protein sequence ID" value="TCLT_0000429101-mRNA-1"/>
    <property type="gene ID" value="TCLT_0000429101"/>
</dbReference>
<reference evidence="1 2" key="2">
    <citation type="submission" date="2018-11" db="EMBL/GenBank/DDBJ databases">
        <authorList>
            <consortium name="Pathogen Informatics"/>
        </authorList>
    </citation>
    <scope>NUCLEOTIDE SEQUENCE [LARGE SCALE GENOMIC DNA]</scope>
</reference>
<evidence type="ECO:0000313" key="1">
    <source>
        <dbReference type="EMBL" id="VDN01370.1"/>
    </source>
</evidence>
<dbReference type="EMBL" id="UYYF01004282">
    <property type="protein sequence ID" value="VDN01370.1"/>
    <property type="molecule type" value="Genomic_DNA"/>
</dbReference>
<reference evidence="3" key="1">
    <citation type="submission" date="2017-02" db="UniProtKB">
        <authorList>
            <consortium name="WormBaseParasite"/>
        </authorList>
    </citation>
    <scope>IDENTIFICATION</scope>
</reference>
<evidence type="ECO:0000313" key="3">
    <source>
        <dbReference type="WBParaSite" id="TCLT_0000429101-mRNA-1"/>
    </source>
</evidence>
<dbReference type="OrthoDB" id="5863372at2759"/>
<evidence type="ECO:0000313" key="2">
    <source>
        <dbReference type="Proteomes" id="UP000276776"/>
    </source>
</evidence>